<dbReference type="AlphaFoldDB" id="A0AAX1N074"/>
<keyword evidence="1" id="KW-1133">Transmembrane helix</keyword>
<keyword evidence="1" id="KW-0472">Membrane</keyword>
<dbReference type="KEGG" id="fya:KMW28_14825"/>
<dbReference type="CDD" id="cd06259">
    <property type="entry name" value="YdcF-like"/>
    <property type="match status" value="1"/>
</dbReference>
<evidence type="ECO:0000259" key="2">
    <source>
        <dbReference type="Pfam" id="PF02698"/>
    </source>
</evidence>
<dbReference type="InterPro" id="IPR003848">
    <property type="entry name" value="DUF218"/>
</dbReference>
<dbReference type="EMBL" id="CP076132">
    <property type="protein sequence ID" value="QWG00925.1"/>
    <property type="molecule type" value="Genomic_DNA"/>
</dbReference>
<dbReference type="Proteomes" id="UP000678679">
    <property type="component" value="Chromosome 1"/>
</dbReference>
<sequence length="217" mass="24981">MRIKVKTYIKTSIVLGILSFFLTLYINSYVSEKSSPYILEHDNMTVSCKTGLLLGTSNYLRSGAPNPYFTNRIDAATKLLKEHDIEFVIVSGDNNTNDYNEPKKMYQALVKQGVNKKNIVLDYAGFRTLDSVIRAKEVFGQDRFIIISQKFHIERAIFIARYHGIEAYGYAAEDVPFEKGYWVKYREVLARVKMMLDLYVLKTSPKFLGKEEKVGEE</sequence>
<gene>
    <name evidence="3" type="ORF">KMW28_14825</name>
</gene>
<dbReference type="RefSeq" id="WP_169665236.1">
    <property type="nucleotide sequence ID" value="NZ_CP076132.1"/>
</dbReference>
<dbReference type="Pfam" id="PF02698">
    <property type="entry name" value="DUF218"/>
    <property type="match status" value="1"/>
</dbReference>
<evidence type="ECO:0000256" key="1">
    <source>
        <dbReference type="SAM" id="Phobius"/>
    </source>
</evidence>
<protein>
    <submittedName>
        <fullName evidence="3">YdcF family protein</fullName>
    </submittedName>
</protein>
<organism evidence="3 4">
    <name type="scientific">Flammeovirga yaeyamensis</name>
    <dbReference type="NCBI Taxonomy" id="367791"/>
    <lineage>
        <taxon>Bacteria</taxon>
        <taxon>Pseudomonadati</taxon>
        <taxon>Bacteroidota</taxon>
        <taxon>Cytophagia</taxon>
        <taxon>Cytophagales</taxon>
        <taxon>Flammeovirgaceae</taxon>
        <taxon>Flammeovirga</taxon>
    </lineage>
</organism>
<evidence type="ECO:0000313" key="3">
    <source>
        <dbReference type="EMBL" id="QWG00925.1"/>
    </source>
</evidence>
<proteinExistence type="predicted"/>
<keyword evidence="4" id="KW-1185">Reference proteome</keyword>
<feature type="domain" description="DUF218" evidence="2">
    <location>
        <begin position="60"/>
        <end position="181"/>
    </location>
</feature>
<reference evidence="3 4" key="1">
    <citation type="submission" date="2021-05" db="EMBL/GenBank/DDBJ databases">
        <title>Comparative genomic studies on the polysaccharide-degrading batcterial strains of the Flammeovirga genus.</title>
        <authorList>
            <person name="Zewei F."/>
            <person name="Zheng Z."/>
            <person name="Yu L."/>
            <person name="Ruyue G."/>
            <person name="Yanhong M."/>
            <person name="Yuanyuan C."/>
            <person name="Jingyan G."/>
            <person name="Wenjun H."/>
        </authorList>
    </citation>
    <scope>NUCLEOTIDE SEQUENCE [LARGE SCALE GENOMIC DNA]</scope>
    <source>
        <strain evidence="3 4">NBRC:100898</strain>
    </source>
</reference>
<evidence type="ECO:0000313" key="4">
    <source>
        <dbReference type="Proteomes" id="UP000678679"/>
    </source>
</evidence>
<dbReference type="GO" id="GO:0005886">
    <property type="term" value="C:plasma membrane"/>
    <property type="evidence" value="ECO:0007669"/>
    <property type="project" value="TreeGrafter"/>
</dbReference>
<feature type="transmembrane region" description="Helical" evidence="1">
    <location>
        <begin position="12"/>
        <end position="30"/>
    </location>
</feature>
<dbReference type="InterPro" id="IPR051599">
    <property type="entry name" value="Cell_Envelope_Assoc"/>
</dbReference>
<dbReference type="PANTHER" id="PTHR30336:SF6">
    <property type="entry name" value="INTEGRAL MEMBRANE PROTEIN"/>
    <property type="match status" value="1"/>
</dbReference>
<name>A0AAX1N074_9BACT</name>
<keyword evidence="1" id="KW-0812">Transmembrane</keyword>
<accession>A0AAX1N074</accession>
<dbReference type="PANTHER" id="PTHR30336">
    <property type="entry name" value="INNER MEMBRANE PROTEIN, PROBABLE PERMEASE"/>
    <property type="match status" value="1"/>
</dbReference>